<sequence length="406" mass="44359">MIHYMTTQGVGDAWVGNELRMVTKAGIPVRLHALNRPASTYFTAADIDALNRATNVIYPLSPLRALGAALAAPIRFGPRALAALWNALTGERESLRVRLTGIWHYAVACHWAAARRGEEVHHIHSQWIHSGGTVAMYGAWLLGRPFSFTGHAADLFRNRAALADKIRRAKFIICISEFHRQFFLKNGARPEQLAIAYCGIDTRHFTPRRRTRAEGEPLHILSSGRLVEKKGFPVLIEACALLRARGYDFRCTIAGSGPDEATLRAQIAAAGLDDRISLTGQALKQEDIPEFMYSGDLYCLPCVWAKDNDVDGLPQMLMEAMACGLPAVSTQLVGIPDLVIDGETGLLVPPEDAAALADALVRLGDSPELARQLAEAGHIHVTKSFDIDSCLDPLLSRFGTALEQPL</sequence>
<reference evidence="6" key="1">
    <citation type="journal article" date="2014" name="Int. J. Syst. Evol. Microbiol.">
        <title>Complete genome sequence of Corynebacterium casei LMG S-19264T (=DSM 44701T), isolated from a smear-ripened cheese.</title>
        <authorList>
            <consortium name="US DOE Joint Genome Institute (JGI-PGF)"/>
            <person name="Walter F."/>
            <person name="Albersmeier A."/>
            <person name="Kalinowski J."/>
            <person name="Ruckert C."/>
        </authorList>
    </citation>
    <scope>NUCLEOTIDE SEQUENCE</scope>
    <source>
        <strain evidence="6">KCTC 42650</strain>
    </source>
</reference>
<comment type="similarity">
    <text evidence="1">Belongs to the glycosyltransferase group 1 family. Glycosyltransferase 4 subfamily.</text>
</comment>
<dbReference type="Proteomes" id="UP000626220">
    <property type="component" value="Unassembled WGS sequence"/>
</dbReference>
<evidence type="ECO:0000259" key="4">
    <source>
        <dbReference type="Pfam" id="PF00534"/>
    </source>
</evidence>
<gene>
    <name evidence="6" type="ORF">GCM10017056_52650</name>
</gene>
<protein>
    <submittedName>
        <fullName evidence="6">Colanic acid biosynthesis glycosyltransferase WcaL</fullName>
    </submittedName>
</protein>
<reference evidence="6" key="2">
    <citation type="submission" date="2020-09" db="EMBL/GenBank/DDBJ databases">
        <authorList>
            <person name="Sun Q."/>
            <person name="Kim S."/>
        </authorList>
    </citation>
    <scope>NUCLEOTIDE SEQUENCE</scope>
    <source>
        <strain evidence="6">KCTC 42650</strain>
    </source>
</reference>
<dbReference type="Pfam" id="PF00534">
    <property type="entry name" value="Glycos_transf_1"/>
    <property type="match status" value="1"/>
</dbReference>
<dbReference type="AlphaFoldDB" id="A0A8J3MCK6"/>
<dbReference type="PANTHER" id="PTHR12526:SF640">
    <property type="entry name" value="COLANIC ACID BIOSYNTHESIS GLYCOSYLTRANSFERASE WCAL-RELATED"/>
    <property type="match status" value="1"/>
</dbReference>
<name>A0A8J3MCK6_9RHOB</name>
<dbReference type="SUPFAM" id="SSF53756">
    <property type="entry name" value="UDP-Glycosyltransferase/glycogen phosphorylase"/>
    <property type="match status" value="1"/>
</dbReference>
<keyword evidence="3" id="KW-0808">Transferase</keyword>
<dbReference type="InterPro" id="IPR001296">
    <property type="entry name" value="Glyco_trans_1"/>
</dbReference>
<keyword evidence="2" id="KW-0328">Glycosyltransferase</keyword>
<organism evidence="6 7">
    <name type="scientific">Seohaeicola zhoushanensis</name>
    <dbReference type="NCBI Taxonomy" id="1569283"/>
    <lineage>
        <taxon>Bacteria</taxon>
        <taxon>Pseudomonadati</taxon>
        <taxon>Pseudomonadota</taxon>
        <taxon>Alphaproteobacteria</taxon>
        <taxon>Rhodobacterales</taxon>
        <taxon>Roseobacteraceae</taxon>
        <taxon>Seohaeicola</taxon>
    </lineage>
</organism>
<dbReference type="Gene3D" id="3.40.50.2000">
    <property type="entry name" value="Glycogen Phosphorylase B"/>
    <property type="match status" value="2"/>
</dbReference>
<dbReference type="InterPro" id="IPR028098">
    <property type="entry name" value="Glyco_trans_4-like_N"/>
</dbReference>
<proteinExistence type="inferred from homology"/>
<evidence type="ECO:0000313" key="6">
    <source>
        <dbReference type="EMBL" id="GHF75722.1"/>
    </source>
</evidence>
<evidence type="ECO:0000313" key="7">
    <source>
        <dbReference type="Proteomes" id="UP000626220"/>
    </source>
</evidence>
<feature type="domain" description="Glycosyltransferase subfamily 4-like N-terminal" evidence="5">
    <location>
        <begin position="103"/>
        <end position="203"/>
    </location>
</feature>
<dbReference type="Pfam" id="PF13439">
    <property type="entry name" value="Glyco_transf_4"/>
    <property type="match status" value="1"/>
</dbReference>
<evidence type="ECO:0000256" key="1">
    <source>
        <dbReference type="ARBA" id="ARBA00009481"/>
    </source>
</evidence>
<dbReference type="EMBL" id="BNCJ01000048">
    <property type="protein sequence ID" value="GHF75722.1"/>
    <property type="molecule type" value="Genomic_DNA"/>
</dbReference>
<dbReference type="GO" id="GO:0016757">
    <property type="term" value="F:glycosyltransferase activity"/>
    <property type="evidence" value="ECO:0007669"/>
    <property type="project" value="UniProtKB-KW"/>
</dbReference>
<accession>A0A8J3MCK6</accession>
<dbReference type="CDD" id="cd03801">
    <property type="entry name" value="GT4_PimA-like"/>
    <property type="match status" value="1"/>
</dbReference>
<dbReference type="PANTHER" id="PTHR12526">
    <property type="entry name" value="GLYCOSYLTRANSFERASE"/>
    <property type="match status" value="1"/>
</dbReference>
<feature type="domain" description="Glycosyl transferase family 1" evidence="4">
    <location>
        <begin position="209"/>
        <end position="377"/>
    </location>
</feature>
<evidence type="ECO:0000256" key="3">
    <source>
        <dbReference type="ARBA" id="ARBA00022679"/>
    </source>
</evidence>
<evidence type="ECO:0000256" key="2">
    <source>
        <dbReference type="ARBA" id="ARBA00022676"/>
    </source>
</evidence>
<evidence type="ECO:0000259" key="5">
    <source>
        <dbReference type="Pfam" id="PF13439"/>
    </source>
</evidence>
<keyword evidence="7" id="KW-1185">Reference proteome</keyword>
<comment type="caution">
    <text evidence="6">The sequence shown here is derived from an EMBL/GenBank/DDBJ whole genome shotgun (WGS) entry which is preliminary data.</text>
</comment>